<sequence>MNRSSVKRAGRHVVVPILALLAALGVMGTGTPAAAQTGQTGPSDPVSGQYREEIATLYAVFPGYGMGHFLSGDSEGGMRFLALDLAATAVWMIGPSIVALAEGSAAAPGMAPMAPTAPSAVATSVFAAGLLAQSGLKVWEVWSARQASREVPKEAAVARATVK</sequence>
<organism evidence="2 3">
    <name type="scientific">Candidatus Tanganyikabacteria bacterium</name>
    <dbReference type="NCBI Taxonomy" id="2961651"/>
    <lineage>
        <taxon>Bacteria</taxon>
        <taxon>Bacillati</taxon>
        <taxon>Candidatus Sericytochromatia</taxon>
        <taxon>Candidatus Tanganyikabacteria</taxon>
    </lineage>
</organism>
<gene>
    <name evidence="2" type="ORF">FJZ00_03760</name>
</gene>
<keyword evidence="1" id="KW-0732">Signal</keyword>
<name>A0A937X2U1_9BACT</name>
<feature type="signal peptide" evidence="1">
    <location>
        <begin position="1"/>
        <end position="35"/>
    </location>
</feature>
<dbReference type="EMBL" id="VGJX01000161">
    <property type="protein sequence ID" value="MBM3274243.1"/>
    <property type="molecule type" value="Genomic_DNA"/>
</dbReference>
<dbReference type="Proteomes" id="UP000703893">
    <property type="component" value="Unassembled WGS sequence"/>
</dbReference>
<dbReference type="AlphaFoldDB" id="A0A937X2U1"/>
<feature type="chain" id="PRO_5036723436" evidence="1">
    <location>
        <begin position="36"/>
        <end position="163"/>
    </location>
</feature>
<reference evidence="2 3" key="1">
    <citation type="submission" date="2019-03" db="EMBL/GenBank/DDBJ databases">
        <title>Lake Tanganyika Metagenome-Assembled Genomes (MAGs).</title>
        <authorList>
            <person name="Tran P."/>
        </authorList>
    </citation>
    <scope>NUCLEOTIDE SEQUENCE [LARGE SCALE GENOMIC DNA]</scope>
    <source>
        <strain evidence="2">K_DeepCast_65m_m2_236</strain>
    </source>
</reference>
<accession>A0A937X2U1</accession>
<evidence type="ECO:0000256" key="1">
    <source>
        <dbReference type="SAM" id="SignalP"/>
    </source>
</evidence>
<comment type="caution">
    <text evidence="2">The sequence shown here is derived from an EMBL/GenBank/DDBJ whole genome shotgun (WGS) entry which is preliminary data.</text>
</comment>
<protein>
    <submittedName>
        <fullName evidence="2">Uncharacterized protein</fullName>
    </submittedName>
</protein>
<evidence type="ECO:0000313" key="3">
    <source>
        <dbReference type="Proteomes" id="UP000703893"/>
    </source>
</evidence>
<evidence type="ECO:0000313" key="2">
    <source>
        <dbReference type="EMBL" id="MBM3274243.1"/>
    </source>
</evidence>
<proteinExistence type="predicted"/>